<evidence type="ECO:0000256" key="6">
    <source>
        <dbReference type="ARBA" id="ARBA00022840"/>
    </source>
</evidence>
<reference evidence="11 12" key="1">
    <citation type="submission" date="2014-04" db="EMBL/GenBank/DDBJ databases">
        <authorList>
            <consortium name="DOE Joint Genome Institute"/>
            <person name="Kuo A."/>
            <person name="Girlanda M."/>
            <person name="Perotto S."/>
            <person name="Kohler A."/>
            <person name="Nagy L.G."/>
            <person name="Floudas D."/>
            <person name="Copeland A."/>
            <person name="Barry K.W."/>
            <person name="Cichocki N."/>
            <person name="Veneault-Fourrey C."/>
            <person name="LaButti K."/>
            <person name="Lindquist E.A."/>
            <person name="Lipzen A."/>
            <person name="Lundell T."/>
            <person name="Morin E."/>
            <person name="Murat C."/>
            <person name="Sun H."/>
            <person name="Tunlid A."/>
            <person name="Henrissat B."/>
            <person name="Grigoriev I.V."/>
            <person name="Hibbett D.S."/>
            <person name="Martin F."/>
            <person name="Nordberg H.P."/>
            <person name="Cantor M.N."/>
            <person name="Hua S.X."/>
        </authorList>
    </citation>
    <scope>NUCLEOTIDE SEQUENCE [LARGE SCALE GENOMIC DNA]</scope>
    <source>
        <strain evidence="11 12">MUT 4182</strain>
    </source>
</reference>
<accession>A0A0C3PRL6</accession>
<keyword evidence="2" id="KW-0723">Serine/threonine-protein kinase</keyword>
<keyword evidence="12" id="KW-1185">Reference proteome</keyword>
<sequence>MNGEHVAEATLRDTAGPSTHSSRAATLPDPNGGTSDIAGPAQLLFDLHRFSATTSLQTTAVCEMISDPQLHLARRPVPIYTRETELTKMKPEGQPEDRKDASAKAIPGIYWAPTGTDAGRNEAGVVRVCLDGWNLFSVEDGLKRAYSEFARASERYLERRPASSVMERLSSEPFALSGATTPVIHFPAPQSRPFLTPFRKPLTHVPLPTAFVFNDQMDLSGLSIVDSGPSEPFGGTSQLNPKLGTPEFVGGHATVSRALLTPASATEGNVNKLENGEVGLKSSDKNVMRKDVAVKKLKIENKDDRERVLKLALREAGFLTELNHGRIIKLEGFAVELANDRIWLIFLWHEHGNLKDFVASQDWEIPERICLIDDVTCGVEYLHSQDPPICHGDLRSINVLVTSRCRAVITDFGSARRLSKTVADMQTTRTEKKAEPAPEFQATFCATTGTMTFTGNEYTLRWAAPELLMDEKPGLSSDIWALGWICY</sequence>
<feature type="compositionally biased region" description="Basic and acidic residues" evidence="9">
    <location>
        <begin position="1"/>
        <end position="11"/>
    </location>
</feature>
<dbReference type="GO" id="GO:0005737">
    <property type="term" value="C:cytoplasm"/>
    <property type="evidence" value="ECO:0007669"/>
    <property type="project" value="TreeGrafter"/>
</dbReference>
<evidence type="ECO:0000256" key="2">
    <source>
        <dbReference type="ARBA" id="ARBA00022527"/>
    </source>
</evidence>
<proteinExistence type="predicted"/>
<dbReference type="InterPro" id="IPR000719">
    <property type="entry name" value="Prot_kinase_dom"/>
</dbReference>
<dbReference type="Gene3D" id="1.10.510.10">
    <property type="entry name" value="Transferase(Phosphotransferase) domain 1"/>
    <property type="match status" value="1"/>
</dbReference>
<evidence type="ECO:0000256" key="7">
    <source>
        <dbReference type="ARBA" id="ARBA00047899"/>
    </source>
</evidence>
<name>A0A0C3PRL6_9AGAM</name>
<keyword evidence="4" id="KW-0547">Nucleotide-binding</keyword>
<dbReference type="PROSITE" id="PS00109">
    <property type="entry name" value="PROTEIN_KINASE_TYR"/>
    <property type="match status" value="1"/>
</dbReference>
<gene>
    <name evidence="11" type="ORF">M407DRAFT_33062</name>
</gene>
<evidence type="ECO:0000259" key="10">
    <source>
        <dbReference type="PROSITE" id="PS50011"/>
    </source>
</evidence>
<dbReference type="InterPro" id="IPR011009">
    <property type="entry name" value="Kinase-like_dom_sf"/>
</dbReference>
<reference evidence="12" key="2">
    <citation type="submission" date="2015-01" db="EMBL/GenBank/DDBJ databases">
        <title>Evolutionary Origins and Diversification of the Mycorrhizal Mutualists.</title>
        <authorList>
            <consortium name="DOE Joint Genome Institute"/>
            <consortium name="Mycorrhizal Genomics Consortium"/>
            <person name="Kohler A."/>
            <person name="Kuo A."/>
            <person name="Nagy L.G."/>
            <person name="Floudas D."/>
            <person name="Copeland A."/>
            <person name="Barry K.W."/>
            <person name="Cichocki N."/>
            <person name="Veneault-Fourrey C."/>
            <person name="LaButti K."/>
            <person name="Lindquist E.A."/>
            <person name="Lipzen A."/>
            <person name="Lundell T."/>
            <person name="Morin E."/>
            <person name="Murat C."/>
            <person name="Riley R."/>
            <person name="Ohm R."/>
            <person name="Sun H."/>
            <person name="Tunlid A."/>
            <person name="Henrissat B."/>
            <person name="Grigoriev I.V."/>
            <person name="Hibbett D.S."/>
            <person name="Martin F."/>
        </authorList>
    </citation>
    <scope>NUCLEOTIDE SEQUENCE [LARGE SCALE GENOMIC DNA]</scope>
    <source>
        <strain evidence="12">MUT 4182</strain>
    </source>
</reference>
<feature type="region of interest" description="Disordered" evidence="9">
    <location>
        <begin position="1"/>
        <end position="37"/>
    </location>
</feature>
<evidence type="ECO:0000256" key="5">
    <source>
        <dbReference type="ARBA" id="ARBA00022777"/>
    </source>
</evidence>
<evidence type="ECO:0000256" key="9">
    <source>
        <dbReference type="SAM" id="MobiDB-lite"/>
    </source>
</evidence>
<dbReference type="Pfam" id="PF00069">
    <property type="entry name" value="Pkinase"/>
    <property type="match status" value="1"/>
</dbReference>
<keyword evidence="3" id="KW-0808">Transferase</keyword>
<dbReference type="PANTHER" id="PTHR24361">
    <property type="entry name" value="MITOGEN-ACTIVATED KINASE KINASE KINASE"/>
    <property type="match status" value="1"/>
</dbReference>
<evidence type="ECO:0000313" key="12">
    <source>
        <dbReference type="Proteomes" id="UP000054248"/>
    </source>
</evidence>
<dbReference type="HOGENOM" id="CLU_560427_0_0_1"/>
<dbReference type="GO" id="GO:0004674">
    <property type="term" value="F:protein serine/threonine kinase activity"/>
    <property type="evidence" value="ECO:0007669"/>
    <property type="project" value="UniProtKB-KW"/>
</dbReference>
<evidence type="ECO:0000313" key="11">
    <source>
        <dbReference type="EMBL" id="KIO17285.1"/>
    </source>
</evidence>
<protein>
    <recommendedName>
        <fullName evidence="1">non-specific serine/threonine protein kinase</fullName>
        <ecNumber evidence="1">2.7.11.1</ecNumber>
    </recommendedName>
</protein>
<dbReference type="SUPFAM" id="SSF56112">
    <property type="entry name" value="Protein kinase-like (PK-like)"/>
    <property type="match status" value="1"/>
</dbReference>
<evidence type="ECO:0000256" key="8">
    <source>
        <dbReference type="ARBA" id="ARBA00048679"/>
    </source>
</evidence>
<dbReference type="PANTHER" id="PTHR24361:SF433">
    <property type="entry name" value="PROTEIN KINASE DOMAIN-CONTAINING PROTEIN"/>
    <property type="match status" value="1"/>
</dbReference>
<dbReference type="InterPro" id="IPR008266">
    <property type="entry name" value="Tyr_kinase_AS"/>
</dbReference>
<dbReference type="GO" id="GO:0005524">
    <property type="term" value="F:ATP binding"/>
    <property type="evidence" value="ECO:0007669"/>
    <property type="project" value="UniProtKB-KW"/>
</dbReference>
<dbReference type="EMBL" id="KN823404">
    <property type="protein sequence ID" value="KIO17285.1"/>
    <property type="molecule type" value="Genomic_DNA"/>
</dbReference>
<dbReference type="EC" id="2.7.11.1" evidence="1"/>
<keyword evidence="5" id="KW-0418">Kinase</keyword>
<dbReference type="Proteomes" id="UP000054248">
    <property type="component" value="Unassembled WGS sequence"/>
</dbReference>
<comment type="catalytic activity">
    <reaction evidence="7">
        <text>L-threonyl-[protein] + ATP = O-phospho-L-threonyl-[protein] + ADP + H(+)</text>
        <dbReference type="Rhea" id="RHEA:46608"/>
        <dbReference type="Rhea" id="RHEA-COMP:11060"/>
        <dbReference type="Rhea" id="RHEA-COMP:11605"/>
        <dbReference type="ChEBI" id="CHEBI:15378"/>
        <dbReference type="ChEBI" id="CHEBI:30013"/>
        <dbReference type="ChEBI" id="CHEBI:30616"/>
        <dbReference type="ChEBI" id="CHEBI:61977"/>
        <dbReference type="ChEBI" id="CHEBI:456216"/>
        <dbReference type="EC" id="2.7.11.1"/>
    </reaction>
</comment>
<organism evidence="11 12">
    <name type="scientific">Tulasnella calospora MUT 4182</name>
    <dbReference type="NCBI Taxonomy" id="1051891"/>
    <lineage>
        <taxon>Eukaryota</taxon>
        <taxon>Fungi</taxon>
        <taxon>Dikarya</taxon>
        <taxon>Basidiomycota</taxon>
        <taxon>Agaricomycotina</taxon>
        <taxon>Agaricomycetes</taxon>
        <taxon>Cantharellales</taxon>
        <taxon>Tulasnellaceae</taxon>
        <taxon>Tulasnella</taxon>
    </lineage>
</organism>
<evidence type="ECO:0000256" key="4">
    <source>
        <dbReference type="ARBA" id="ARBA00022741"/>
    </source>
</evidence>
<dbReference type="OrthoDB" id="346907at2759"/>
<comment type="catalytic activity">
    <reaction evidence="8">
        <text>L-seryl-[protein] + ATP = O-phospho-L-seryl-[protein] + ADP + H(+)</text>
        <dbReference type="Rhea" id="RHEA:17989"/>
        <dbReference type="Rhea" id="RHEA-COMP:9863"/>
        <dbReference type="Rhea" id="RHEA-COMP:11604"/>
        <dbReference type="ChEBI" id="CHEBI:15378"/>
        <dbReference type="ChEBI" id="CHEBI:29999"/>
        <dbReference type="ChEBI" id="CHEBI:30616"/>
        <dbReference type="ChEBI" id="CHEBI:83421"/>
        <dbReference type="ChEBI" id="CHEBI:456216"/>
        <dbReference type="EC" id="2.7.11.1"/>
    </reaction>
</comment>
<dbReference type="AlphaFoldDB" id="A0A0C3PRL6"/>
<feature type="domain" description="Protein kinase" evidence="10">
    <location>
        <begin position="267"/>
        <end position="487"/>
    </location>
</feature>
<keyword evidence="6" id="KW-0067">ATP-binding</keyword>
<evidence type="ECO:0000256" key="3">
    <source>
        <dbReference type="ARBA" id="ARBA00022679"/>
    </source>
</evidence>
<dbReference type="InterPro" id="IPR053235">
    <property type="entry name" value="Ser_Thr_kinase"/>
</dbReference>
<dbReference type="PROSITE" id="PS50011">
    <property type="entry name" value="PROTEIN_KINASE_DOM"/>
    <property type="match status" value="1"/>
</dbReference>
<evidence type="ECO:0000256" key="1">
    <source>
        <dbReference type="ARBA" id="ARBA00012513"/>
    </source>
</evidence>